<keyword evidence="14" id="KW-1185">Reference proteome</keyword>
<dbReference type="UniPathway" id="UPA00378"/>
<comment type="similarity">
    <text evidence="4">Belongs to the UPP synthase family.</text>
</comment>
<accession>A0A1S3EG42</accession>
<dbReference type="eggNOG" id="KOG2818">
    <property type="taxonomic scope" value="Eukaryota"/>
</dbReference>
<sequence length="255" mass="29406">MDFRDGLRNLYHSILSIVNLVLQLLWYFLQIIVSAWYFILAVGKLFESYLISYGVLKKYKSLRIRKLQYLAIVIESEDAHQTSKVVKLLQWLDSLGVKNVCLYDMNGVLKKSKETIFQKMGNAKSIEEVNEGITHHVQDHMTLEFVSYVDGKEAVAKAANLIFVQKLKNYNLGGELDHLILLERHLNEALQIVGCKGPEPDLLLVYGPVRSHLGFPPWRIRYTEIVHMGPLNCMRYGSLIKAIYNFTKVKQNYGR</sequence>
<evidence type="ECO:0000256" key="10">
    <source>
        <dbReference type="ARBA" id="ARBA00022989"/>
    </source>
</evidence>
<dbReference type="KEGG" id="cam:101498340"/>
<evidence type="ECO:0000313" key="14">
    <source>
        <dbReference type="Proteomes" id="UP000087171"/>
    </source>
</evidence>
<comment type="subcellular location">
    <subcellularLocation>
        <location evidence="2">Endoplasmic reticulum membrane</location>
    </subcellularLocation>
</comment>
<evidence type="ECO:0000313" key="17">
    <source>
        <dbReference type="RefSeq" id="XP_012574339.1"/>
    </source>
</evidence>
<gene>
    <name evidence="15 16 17" type="primary">LOC101498340</name>
</gene>
<keyword evidence="9" id="KW-0460">Magnesium</keyword>
<feature type="transmembrane region" description="Helical" evidence="13">
    <location>
        <begin position="9"/>
        <end position="29"/>
    </location>
</feature>
<evidence type="ECO:0000256" key="6">
    <source>
        <dbReference type="ARBA" id="ARBA00022679"/>
    </source>
</evidence>
<evidence type="ECO:0000256" key="4">
    <source>
        <dbReference type="ARBA" id="ARBA00005432"/>
    </source>
</evidence>
<comment type="catalytic activity">
    <reaction evidence="12">
        <text>n isopentenyl diphosphate + (2E,6E)-farnesyl diphosphate = a di-trans,poly-cis-polyprenyl diphosphate + n diphosphate</text>
        <dbReference type="Rhea" id="RHEA:53008"/>
        <dbReference type="Rhea" id="RHEA-COMP:19494"/>
        <dbReference type="ChEBI" id="CHEBI:33019"/>
        <dbReference type="ChEBI" id="CHEBI:128769"/>
        <dbReference type="ChEBI" id="CHEBI:136960"/>
        <dbReference type="ChEBI" id="CHEBI:175763"/>
        <dbReference type="EC" id="2.5.1.87"/>
    </reaction>
</comment>
<keyword evidence="8" id="KW-0256">Endoplasmic reticulum</keyword>
<dbReference type="GeneID" id="101498340"/>
<evidence type="ECO:0000256" key="3">
    <source>
        <dbReference type="ARBA" id="ARBA00004922"/>
    </source>
</evidence>
<dbReference type="GO" id="GO:0005789">
    <property type="term" value="C:endoplasmic reticulum membrane"/>
    <property type="evidence" value="ECO:0007669"/>
    <property type="project" value="UniProtKB-SubCell"/>
</dbReference>
<proteinExistence type="inferred from homology"/>
<evidence type="ECO:0000256" key="1">
    <source>
        <dbReference type="ARBA" id="ARBA00001946"/>
    </source>
</evidence>
<dbReference type="RefSeq" id="XP_004511413.1">
    <property type="nucleotide sequence ID" value="XM_004511356.3"/>
</dbReference>
<dbReference type="RefSeq" id="XP_012574338.1">
    <property type="nucleotide sequence ID" value="XM_012718884.2"/>
</dbReference>
<reference evidence="14" key="1">
    <citation type="journal article" date="2013" name="Nat. Biotechnol.">
        <title>Draft genome sequence of chickpea (Cicer arietinum) provides a resource for trait improvement.</title>
        <authorList>
            <person name="Varshney R.K."/>
            <person name="Song C."/>
            <person name="Saxena R.K."/>
            <person name="Azam S."/>
            <person name="Yu S."/>
            <person name="Sharpe A.G."/>
            <person name="Cannon S."/>
            <person name="Baek J."/>
            <person name="Rosen B.D."/>
            <person name="Tar'an B."/>
            <person name="Millan T."/>
            <person name="Zhang X."/>
            <person name="Ramsay L.D."/>
            <person name="Iwata A."/>
            <person name="Wang Y."/>
            <person name="Nelson W."/>
            <person name="Farmer A.D."/>
            <person name="Gaur P.M."/>
            <person name="Soderlund C."/>
            <person name="Penmetsa R.V."/>
            <person name="Xu C."/>
            <person name="Bharti A.K."/>
            <person name="He W."/>
            <person name="Winter P."/>
            <person name="Zhao S."/>
            <person name="Hane J.K."/>
            <person name="Carrasquilla-Garcia N."/>
            <person name="Condie J.A."/>
            <person name="Upadhyaya H.D."/>
            <person name="Luo M.C."/>
            <person name="Thudi M."/>
            <person name="Gowda C.L."/>
            <person name="Singh N.P."/>
            <person name="Lichtenzveig J."/>
            <person name="Gali K.K."/>
            <person name="Rubio J."/>
            <person name="Nadarajan N."/>
            <person name="Dolezel J."/>
            <person name="Bansal K.C."/>
            <person name="Xu X."/>
            <person name="Edwards D."/>
            <person name="Zhang G."/>
            <person name="Kahl G."/>
            <person name="Gil J."/>
            <person name="Singh K.B."/>
            <person name="Datta S.K."/>
            <person name="Jackson S.A."/>
            <person name="Wang J."/>
            <person name="Cook D.R."/>
        </authorList>
    </citation>
    <scope>NUCLEOTIDE SEQUENCE [LARGE SCALE GENOMIC DNA]</scope>
    <source>
        <strain evidence="14">cv. CDC Frontier</strain>
    </source>
</reference>
<evidence type="ECO:0000313" key="15">
    <source>
        <dbReference type="RefSeq" id="XP_004511413.1"/>
    </source>
</evidence>
<evidence type="ECO:0000256" key="13">
    <source>
        <dbReference type="SAM" id="Phobius"/>
    </source>
</evidence>
<organism evidence="14 17">
    <name type="scientific">Cicer arietinum</name>
    <name type="common">Chickpea</name>
    <name type="synonym">Garbanzo</name>
    <dbReference type="NCBI Taxonomy" id="3827"/>
    <lineage>
        <taxon>Eukaryota</taxon>
        <taxon>Viridiplantae</taxon>
        <taxon>Streptophyta</taxon>
        <taxon>Embryophyta</taxon>
        <taxon>Tracheophyta</taxon>
        <taxon>Spermatophyta</taxon>
        <taxon>Magnoliopsida</taxon>
        <taxon>eudicotyledons</taxon>
        <taxon>Gunneridae</taxon>
        <taxon>Pentapetalae</taxon>
        <taxon>rosids</taxon>
        <taxon>fabids</taxon>
        <taxon>Fabales</taxon>
        <taxon>Fabaceae</taxon>
        <taxon>Papilionoideae</taxon>
        <taxon>50 kb inversion clade</taxon>
        <taxon>NPAAA clade</taxon>
        <taxon>Hologalegina</taxon>
        <taxon>IRL clade</taxon>
        <taxon>Cicereae</taxon>
        <taxon>Cicer</taxon>
    </lineage>
</organism>
<feature type="transmembrane region" description="Helical" evidence="13">
    <location>
        <begin position="35"/>
        <end position="56"/>
    </location>
</feature>
<evidence type="ECO:0000256" key="7">
    <source>
        <dbReference type="ARBA" id="ARBA00022692"/>
    </source>
</evidence>
<dbReference type="Gene3D" id="3.40.1180.10">
    <property type="entry name" value="Decaprenyl diphosphate synthase-like"/>
    <property type="match status" value="1"/>
</dbReference>
<dbReference type="GO" id="GO:1904423">
    <property type="term" value="C:dehydrodolichyl diphosphate synthase complex"/>
    <property type="evidence" value="ECO:0007669"/>
    <property type="project" value="InterPro"/>
</dbReference>
<evidence type="ECO:0000256" key="2">
    <source>
        <dbReference type="ARBA" id="ARBA00004586"/>
    </source>
</evidence>
<dbReference type="Proteomes" id="UP000087171">
    <property type="component" value="Chromosome Ca8"/>
</dbReference>
<dbReference type="PANTHER" id="PTHR21528">
    <property type="entry name" value="DEHYDRODOLICHYL DIPHOSPHATE SYNTHASE COMPLEX SUBUNIT NUS1"/>
    <property type="match status" value="1"/>
</dbReference>
<reference evidence="15 16" key="2">
    <citation type="submission" date="2025-04" db="UniProtKB">
        <authorList>
            <consortium name="RefSeq"/>
        </authorList>
    </citation>
    <scope>IDENTIFICATION</scope>
    <source>
        <tissue evidence="15 16">Etiolated seedlings</tissue>
    </source>
</reference>
<dbReference type="AlphaFoldDB" id="A0A1S3EG42"/>
<dbReference type="PaxDb" id="3827-XP_004511413.1"/>
<keyword evidence="10 13" id="KW-1133">Transmembrane helix</keyword>
<dbReference type="GO" id="GO:0045547">
    <property type="term" value="F:ditrans,polycis-polyprenyl diphosphate synthase [(2E,6E)-farnesyl diphosphate specific] activity"/>
    <property type="evidence" value="ECO:0007669"/>
    <property type="project" value="UniProtKB-EC"/>
</dbReference>
<comment type="pathway">
    <text evidence="3">Protein modification; protein glycosylation.</text>
</comment>
<keyword evidence="7 13" id="KW-0812">Transmembrane</keyword>
<dbReference type="OrthoDB" id="19639at2759"/>
<comment type="cofactor">
    <cofactor evidence="1">
        <name>Mg(2+)</name>
        <dbReference type="ChEBI" id="CHEBI:18420"/>
    </cofactor>
</comment>
<evidence type="ECO:0000313" key="16">
    <source>
        <dbReference type="RefSeq" id="XP_012574338.1"/>
    </source>
</evidence>
<name>A0A1S3EG42_CICAR</name>
<dbReference type="InterPro" id="IPR038887">
    <property type="entry name" value="Nus1/NgBR"/>
</dbReference>
<dbReference type="PANTHER" id="PTHR21528:SF0">
    <property type="entry name" value="DEHYDRODOLICHYL DIPHOSPHATE SYNTHASE COMPLEX SUBUNIT NUS1"/>
    <property type="match status" value="1"/>
</dbReference>
<evidence type="ECO:0000256" key="8">
    <source>
        <dbReference type="ARBA" id="ARBA00022824"/>
    </source>
</evidence>
<dbReference type="STRING" id="3827.A0A1S3EG42"/>
<keyword evidence="6" id="KW-0808">Transferase</keyword>
<evidence type="ECO:0000256" key="9">
    <source>
        <dbReference type="ARBA" id="ARBA00022842"/>
    </source>
</evidence>
<evidence type="ECO:0000256" key="11">
    <source>
        <dbReference type="ARBA" id="ARBA00023136"/>
    </source>
</evidence>
<dbReference type="RefSeq" id="XP_012574339.1">
    <property type="nucleotide sequence ID" value="XM_012718885.2"/>
</dbReference>
<evidence type="ECO:0000256" key="5">
    <source>
        <dbReference type="ARBA" id="ARBA00012596"/>
    </source>
</evidence>
<keyword evidence="11 13" id="KW-0472">Membrane</keyword>
<protein>
    <recommendedName>
        <fullName evidence="5">ditrans,polycis-polyprenyl diphosphate synthase [(2E,6E)-farnesyldiphosphate specific]</fullName>
        <ecNumber evidence="5">2.5.1.87</ecNumber>
    </recommendedName>
</protein>
<dbReference type="InterPro" id="IPR036424">
    <property type="entry name" value="UPP_synth-like_sf"/>
</dbReference>
<dbReference type="EC" id="2.5.1.87" evidence="5"/>
<dbReference type="SUPFAM" id="SSF64005">
    <property type="entry name" value="Undecaprenyl diphosphate synthase"/>
    <property type="match status" value="1"/>
</dbReference>
<evidence type="ECO:0000256" key="12">
    <source>
        <dbReference type="ARBA" id="ARBA00047353"/>
    </source>
</evidence>